<feature type="domain" description="Fibronectin type-III" evidence="11">
    <location>
        <begin position="861"/>
        <end position="949"/>
    </location>
</feature>
<dbReference type="SMART" id="SM00060">
    <property type="entry name" value="FN3"/>
    <property type="match status" value="10"/>
</dbReference>
<feature type="compositionally biased region" description="Basic and acidic residues" evidence="7">
    <location>
        <begin position="2122"/>
        <end position="2131"/>
    </location>
</feature>
<evidence type="ECO:0000256" key="5">
    <source>
        <dbReference type="ARBA" id="ARBA00023157"/>
    </source>
</evidence>
<comment type="caution">
    <text evidence="12">The sequence shown here is derived from an EMBL/GenBank/DDBJ whole genome shotgun (WGS) entry which is preliminary data.</text>
</comment>
<dbReference type="PANTHER" id="PTHR37456">
    <property type="entry name" value="SI:CH211-266K2.1"/>
    <property type="match status" value="1"/>
</dbReference>
<feature type="compositionally biased region" description="Basic and acidic residues" evidence="7">
    <location>
        <begin position="1745"/>
        <end position="1757"/>
    </location>
</feature>
<feature type="compositionally biased region" description="Gly residues" evidence="7">
    <location>
        <begin position="2884"/>
        <end position="2893"/>
    </location>
</feature>
<feature type="domain" description="Fibronectin type-III" evidence="11">
    <location>
        <begin position="954"/>
        <end position="1040"/>
    </location>
</feature>
<feature type="compositionally biased region" description="Basic and acidic residues" evidence="7">
    <location>
        <begin position="1333"/>
        <end position="1369"/>
    </location>
</feature>
<evidence type="ECO:0000256" key="1">
    <source>
        <dbReference type="ARBA" id="ARBA00004239"/>
    </source>
</evidence>
<comment type="subcellular location">
    <subcellularLocation>
        <location evidence="1">Secreted</location>
        <location evidence="1">Extracellular space</location>
    </subcellularLocation>
</comment>
<dbReference type="PROSITE" id="PS50234">
    <property type="entry name" value="VWFA"/>
    <property type="match status" value="2"/>
</dbReference>
<feature type="domain" description="Fibronectin type-III" evidence="11">
    <location>
        <begin position="1043"/>
        <end position="1132"/>
    </location>
</feature>
<evidence type="ECO:0000256" key="2">
    <source>
        <dbReference type="ARBA" id="ARBA00022525"/>
    </source>
</evidence>
<dbReference type="PANTHER" id="PTHR37456:SF6">
    <property type="entry name" value="COLLAGEN ALPHA-1(XXIII) CHAIN-LIKE ISOFORM X2"/>
    <property type="match status" value="1"/>
</dbReference>
<dbReference type="InterPro" id="IPR013783">
    <property type="entry name" value="Ig-like_fold"/>
</dbReference>
<dbReference type="PROSITE" id="PS50853">
    <property type="entry name" value="FN3"/>
    <property type="match status" value="9"/>
</dbReference>
<dbReference type="InterPro" id="IPR008160">
    <property type="entry name" value="Collagen"/>
</dbReference>
<evidence type="ECO:0000256" key="6">
    <source>
        <dbReference type="ARBA" id="ARBA00023180"/>
    </source>
</evidence>
<keyword evidence="13" id="KW-1185">Reference proteome</keyword>
<feature type="compositionally biased region" description="Low complexity" evidence="7">
    <location>
        <begin position="2405"/>
        <end position="2424"/>
    </location>
</feature>
<feature type="compositionally biased region" description="Basic and acidic residues" evidence="7">
    <location>
        <begin position="2281"/>
        <end position="2295"/>
    </location>
</feature>
<evidence type="ECO:0000259" key="11">
    <source>
        <dbReference type="PROSITE" id="PS50853"/>
    </source>
</evidence>
<feature type="compositionally biased region" description="Basic and acidic residues" evidence="7">
    <location>
        <begin position="1881"/>
        <end position="1894"/>
    </location>
</feature>
<feature type="domain" description="Fibronectin type-III" evidence="11">
    <location>
        <begin position="593"/>
        <end position="678"/>
    </location>
</feature>
<dbReference type="CDD" id="cd00063">
    <property type="entry name" value="FN3"/>
    <property type="match status" value="10"/>
</dbReference>
<evidence type="ECO:0000256" key="8">
    <source>
        <dbReference type="SAM" id="SignalP"/>
    </source>
</evidence>
<dbReference type="InterPro" id="IPR002035">
    <property type="entry name" value="VWF_A"/>
</dbReference>
<feature type="compositionally biased region" description="Basic and acidic residues" evidence="7">
    <location>
        <begin position="2206"/>
        <end position="2219"/>
    </location>
</feature>
<dbReference type="SUPFAM" id="SSF53300">
    <property type="entry name" value="vWA-like"/>
    <property type="match status" value="2"/>
</dbReference>
<feature type="region of interest" description="Disordered" evidence="7">
    <location>
        <begin position="1324"/>
        <end position="2088"/>
    </location>
</feature>
<evidence type="ECO:0000313" key="12">
    <source>
        <dbReference type="EMBL" id="KAK2889366.1"/>
    </source>
</evidence>
<feature type="region of interest" description="Disordered" evidence="7">
    <location>
        <begin position="2118"/>
        <end position="2941"/>
    </location>
</feature>
<feature type="compositionally biased region" description="Low complexity" evidence="7">
    <location>
        <begin position="2001"/>
        <end position="2022"/>
    </location>
</feature>
<feature type="compositionally biased region" description="Low complexity" evidence="7">
    <location>
        <begin position="1869"/>
        <end position="1879"/>
    </location>
</feature>
<feature type="compositionally biased region" description="Gly residues" evidence="7">
    <location>
        <begin position="2734"/>
        <end position="2743"/>
    </location>
</feature>
<feature type="domain" description="Fibronectin type-III" evidence="11">
    <location>
        <begin position="679"/>
        <end position="769"/>
    </location>
</feature>
<dbReference type="PRINTS" id="PR00453">
    <property type="entry name" value="VWFADOMAIN"/>
</dbReference>
<dbReference type="EMBL" id="JAUYZG010000014">
    <property type="protein sequence ID" value="KAK2889366.1"/>
    <property type="molecule type" value="Genomic_DNA"/>
</dbReference>
<feature type="signal peptide" evidence="8">
    <location>
        <begin position="1"/>
        <end position="23"/>
    </location>
</feature>
<dbReference type="InterPro" id="IPR036465">
    <property type="entry name" value="vWFA_dom_sf"/>
</dbReference>
<feature type="domain" description="VWFA" evidence="9">
    <location>
        <begin position="1136"/>
        <end position="1313"/>
    </location>
</feature>
<protein>
    <recommendedName>
        <fullName evidence="14">Collagen alpha-1(VII) chain</fullName>
    </recommendedName>
</protein>
<feature type="compositionally biased region" description="Low complexity" evidence="7">
    <location>
        <begin position="2370"/>
        <end position="2387"/>
    </location>
</feature>
<keyword evidence="5" id="KW-1015">Disulfide bond</keyword>
<feature type="compositionally biased region" description="Low complexity" evidence="7">
    <location>
        <begin position="1561"/>
        <end position="1571"/>
    </location>
</feature>
<keyword evidence="2" id="KW-0964">Secreted</keyword>
<feature type="domain" description="Fibronectin type-III" evidence="11">
    <location>
        <begin position="414"/>
        <end position="505"/>
    </location>
</feature>
<keyword evidence="6" id="KW-0325">Glycoprotein</keyword>
<dbReference type="Gene3D" id="2.60.40.10">
    <property type="entry name" value="Immunoglobulins"/>
    <property type="match status" value="10"/>
</dbReference>
<feature type="compositionally biased region" description="Basic and acidic residues" evidence="7">
    <location>
        <begin position="1831"/>
        <end position="1855"/>
    </location>
</feature>
<dbReference type="CDD" id="cd01450">
    <property type="entry name" value="vWFA_subfamily_ECM"/>
    <property type="match status" value="1"/>
</dbReference>
<feature type="compositionally biased region" description="Low complexity" evidence="7">
    <location>
        <begin position="2553"/>
        <end position="2570"/>
    </location>
</feature>
<feature type="compositionally biased region" description="Basic and acidic residues" evidence="7">
    <location>
        <begin position="1977"/>
        <end position="1999"/>
    </location>
</feature>
<feature type="compositionally biased region" description="Polar residues" evidence="7">
    <location>
        <begin position="2972"/>
        <end position="2981"/>
    </location>
</feature>
<organism evidence="12 13">
    <name type="scientific">Cirrhinus molitorella</name>
    <name type="common">mud carp</name>
    <dbReference type="NCBI Taxonomy" id="172907"/>
    <lineage>
        <taxon>Eukaryota</taxon>
        <taxon>Metazoa</taxon>
        <taxon>Chordata</taxon>
        <taxon>Craniata</taxon>
        <taxon>Vertebrata</taxon>
        <taxon>Euteleostomi</taxon>
        <taxon>Actinopterygii</taxon>
        <taxon>Neopterygii</taxon>
        <taxon>Teleostei</taxon>
        <taxon>Ostariophysi</taxon>
        <taxon>Cypriniformes</taxon>
        <taxon>Cyprinidae</taxon>
        <taxon>Labeoninae</taxon>
        <taxon>Labeonini</taxon>
        <taxon>Cirrhinus</taxon>
    </lineage>
</organism>
<feature type="compositionally biased region" description="Basic and acidic residues" evidence="7">
    <location>
        <begin position="2932"/>
        <end position="2941"/>
    </location>
</feature>
<evidence type="ECO:0000256" key="4">
    <source>
        <dbReference type="ARBA" id="ARBA00022737"/>
    </source>
</evidence>
<dbReference type="FunFam" id="2.60.40.10:FF:001333">
    <property type="entry name" value="collagen alpha-1(VII) chain isoform X2"/>
    <property type="match status" value="1"/>
</dbReference>
<feature type="domain" description="Fibronectin type-III" evidence="11">
    <location>
        <begin position="226"/>
        <end position="320"/>
    </location>
</feature>
<dbReference type="Gene3D" id="3.40.50.410">
    <property type="entry name" value="von Willebrand factor, type A domain"/>
    <property type="match status" value="2"/>
</dbReference>
<dbReference type="FunFam" id="2.60.40.10:FF:000307">
    <property type="entry name" value="collagen alpha-1(VII) chain isoform X1"/>
    <property type="match status" value="5"/>
</dbReference>
<dbReference type="InterPro" id="IPR036116">
    <property type="entry name" value="FN3_sf"/>
</dbReference>
<sequence length="3128" mass="316793">MGCLLQWTLLLAVLVCLPSQATAQGQCYNVVAADIVFLVDGSSSIGRANFMLVKSFMAGIVKPFARAVGPSGIRFGVVQYSDTARVEFTFTTYLNGTELITAIENINYKGGNTRTGAGLKYIADNFFSPTSIRDVPKIVILITDGKSQDSVQDPAQKLRSLGVKIFAVGIKSADPAELNLIASPPQSEFTSQIGNFKALSSLLPLVSRRVCTTCGGTYSSEESYSGPSDLQFSGETTSSLRFRWTSAGGPVSGYVVQYRPLSALGQPITAELRQETIPSNQLSYAARELRSGTEYLITVIAQYPNSLGESLSGKARTKPLRGVTTLRLTQAGFFTLALGWDTPADQVQGYRITYGPTGQPAAQLLEQSVGADSTSLTLDGLQSDTEYVINLYPLFPRNSASPATLTARTLRLEGVQQLSVDTVSSSSVRVRWTGVAGARGYRVVWGPLTGSDVETVELGADSESYILGNLRPDTEYIATVIALYNGEAEGPAATARFNIERSEQQVLRATTTGPTSIRLNWNLIQAAKGYRLEWKAGERGRVQKQEFSQSTTNYELRNLQPNTEYIITLFTLYDGREEATFFSTISPESPAGRVTNLRVVDTLGNIIRVGWTGVTGATQYNIVILNTESNAEVNRRVPGNQTTFDLQDLEDGVRYAVNVKALVGSNEGEPTTLYIRTEPPQRVTNLRIVGSNSRRVRIAWTGVPGATGYRVTWRQSNTAEQSRVLGGDTTTFTIDGLQPDASVVVDVAPVIDGRTGEVVSVSTRTSGSTGIVSGLRVTEVTSGRIVITWTPVNRATNYKITWRRNDGVEDSEIVPADVASYVIDRLQEGSAYQISVSALFNSREGPAATVTARTDQVLVGRVTNLQVVEAQGELVRVSWVGVQNATSYRVLWRRTDGGEELSQLVGGNVTSVDLRQLDEGAQYEVKVLALVRNREGPPVSVRITTGNGGQTETRVEGLRVLDTTPGGLRITWRAVRGASSYRIYWRSSQGEPESSRLVSGDATSYTLDGLRPGLSYTVRLSAVVDGQESEATTIRATTDALPPVTGLSVTDSTENSVLLGWSPVTGATGYILRWIDEEDRETGQTETLPGTATSYRVVGLRLGRRYRFTVQPTFQNQVGPETSVEERTVCVGGRLDVVFLVPASRDRSGLVGPLLSLLASSAGSFTSIGPRDSQMGVVMYSEDSKVRFLLNRHSNSETLLQDILTTPFNDRPGNNIGQAMTYARQFLLSASAGRRYDVPGVVVIIADEKSTDDLSQPAATVRADGVTVLAVGIGRADSRELRSAVTDGSTQNLLYAQDANQLYGLHPDLADLLCGLARGTSVTPGPCTVECPRGAKGELGQKGERGRDGVDGRKGEPGRDGLPGREGPRGPEGPPGQPGSGLGVRGEKGERGFPGLDGSPGVPGRPGAVGLPGIQGLPGVRGDTGEQGISGPQGLKGDKGERGEPGSAVGGGLPGRKGEPGIPGIPGTLGRPGVDGVKGEPGARGPPGQDGRPGLPGAAGLSIKGEKGSPGERGPPGVGSGVAAKGDAGEPGSPGSSGPQGPRGLTGQKGAKGEPGESTEGKPGPQGTTGDPGDRGPRGPPGESGSKGDRGQTGPPGSDGARGDRGLPGPAGDKGDKGSAGPLGPQGLRGLPGSGGLPGEKGAEGEKGQPGSCDCQGSFGKKGDRGERGLPGSDGGKGDKGDAGQKGERGAPGAGESGQPGPKGDQGDRGLTGLSGKPGVKGSQGDQGERGEAGSPGPPGPMGPKGKDGLKGDKGEDGIPGEAGIPGKPGERGLRGISGQPGQPGPKGDTGDPGEDGRNGTPGPTGPRGPKGEQGIQGPPGPPGDGTPGEKQMKGDRGEKGEAGDPGEHGAKGQKGELGASGPPGPSGPEGSRGLPGARGDPGDRGSPGDKGERGAAGLDGRPGQDGKPGPPGVSGLRGDPGKQGDPGRDGLAGLRGPQGPPGPSGPPGDNGTPGKAGEDGKPGLPGKPGEDGVPGEDGRKGDKGESGPAGRDGRDGLKGDQGIAGPIGPQGPIGQPGVPGNVGPPGPVVYVKGDAATPIPGPQGPPGAPGVPGVPGVAGQRGERGPPGLKGDVGDPGEDGRPGTPVDVKRALSELGIEVRELKLLVDDRSNLASTLNALTEGKRGEKGDVGPKGPAGADGARGLPGERGVKGEQGEKGPPGPQGPTGRAIGERGPEGPPGQAGEPGKPGIPGVPGRAGELGEAGRPGEKGDKGEKGDRGSSGPAGLPGLGGPPGPKGDSASAQSGLPGPRGLPGTQGIRGEVGPVGPPGPTGERGYTGPRGEKGDKGPSGESGKDGSPGSPGEPGKPGADGKPGLPGFPGVLGRPGNPGEPGIRGPTGPMGGNGPPGAPGVKGDQGEPGIGVQGPPGPQGNRGLPGPAGTPGAIGPQGPPGLPGQVGEGGKPGVPGRDGVPGKDGLPGLPGKQGIAGPIGPPGLKGEQGDSGPPGKSVTGPPGTKGEMGPPGVTLPGTAGERGLPGLQGSKGDKGPAGIKGERGAAGDPGEPGENGMRGPLGPKGVKGETGVGMPGPPGQPGPVGLKGDPGLPGPPGPPGPRGLDGMPGLAGQRGEAGQPGPPGPPGDRGLQGFIGKAGNPGTPGTAGPPGPPGTAGIPGLKGDKGEIAVGVPGLRGERGDPGPRGEEGRAGTDGERGPTGSPGSKGNRGDKGEQGPPGIKGEKGDTLLVGGPAGEKGVKGETGERGPKGGPGEKGAKGQEGPPGEQGLRGEPGERGSTGFQGARGPGGQKGEAGQPGVPGEAGTPGKDGLPGMRGEKGEFGPVGPRGLKGDRGLKGACGPSGPKGDKGDTGTNGRPGLPGRKGEQGEVGSPGVTGTPGKEGLIGAKGDRGFDGVAGPKGSQGEKGERGQPGIPGPPGPRGADGPSGLTGPQGPAGGKGPEGLQGQKGERGPPGPAMVGPRGIPGIPGERGEQGEIGSDGSKGDRGEPGMTEDEIRTYVRSEMNLHCGVQEVEKPVPVQAYRSSSTSPERSLNRGDEEGQKLRVVMNTNDPDYEHVYSIETYDDDAPMVEIADYDTTVNKSQGQTVSFDSIKAERTKFEVKGEESCILPMEEGNCSHYTLRWYFNSEVGVCRPFIYSGCGGNANRFLQKEELECSGDSRRAGQELSIIHQRPKKTPE</sequence>
<dbReference type="SUPFAM" id="SSF49265">
    <property type="entry name" value="Fibronectin type III"/>
    <property type="match status" value="6"/>
</dbReference>
<dbReference type="InterPro" id="IPR002223">
    <property type="entry name" value="Kunitz_BPTI"/>
</dbReference>
<feature type="region of interest" description="Disordered" evidence="7">
    <location>
        <begin position="2970"/>
        <end position="2989"/>
    </location>
</feature>
<feature type="compositionally biased region" description="Low complexity" evidence="7">
    <location>
        <begin position="2579"/>
        <end position="2597"/>
    </location>
</feature>
<dbReference type="Pfam" id="PF00041">
    <property type="entry name" value="fn3"/>
    <property type="match status" value="9"/>
</dbReference>
<feature type="compositionally biased region" description="Gly residues" evidence="7">
    <location>
        <begin position="2395"/>
        <end position="2404"/>
    </location>
</feature>
<dbReference type="InterPro" id="IPR003961">
    <property type="entry name" value="FN3_dom"/>
</dbReference>
<dbReference type="GO" id="GO:0005576">
    <property type="term" value="C:extracellular region"/>
    <property type="evidence" value="ECO:0007669"/>
    <property type="project" value="UniProtKB-SubCell"/>
</dbReference>
<feature type="compositionally biased region" description="Pro residues" evidence="7">
    <location>
        <begin position="2543"/>
        <end position="2552"/>
    </location>
</feature>
<evidence type="ECO:0000259" key="9">
    <source>
        <dbReference type="PROSITE" id="PS50234"/>
    </source>
</evidence>
<dbReference type="SUPFAM" id="SSF57362">
    <property type="entry name" value="BPTI-like"/>
    <property type="match status" value="1"/>
</dbReference>
<feature type="chain" id="PRO_5041663363" description="Collagen alpha-1(VII) chain" evidence="8">
    <location>
        <begin position="24"/>
        <end position="3128"/>
    </location>
</feature>
<dbReference type="Pfam" id="PF00014">
    <property type="entry name" value="Kunitz_BPTI"/>
    <property type="match status" value="1"/>
</dbReference>
<evidence type="ECO:0008006" key="14">
    <source>
        <dbReference type="Google" id="ProtNLM"/>
    </source>
</evidence>
<accession>A0AA88PVZ5</accession>
<proteinExistence type="predicted"/>
<feature type="domain" description="Fibronectin type-III" evidence="11">
    <location>
        <begin position="322"/>
        <end position="413"/>
    </location>
</feature>
<dbReference type="InterPro" id="IPR036880">
    <property type="entry name" value="Kunitz_BPTI_sf"/>
</dbReference>
<evidence type="ECO:0000256" key="3">
    <source>
        <dbReference type="ARBA" id="ARBA00022729"/>
    </source>
</evidence>
<dbReference type="Gene3D" id="1.20.5.320">
    <property type="entry name" value="6-Phosphogluconate Dehydrogenase, domain 3"/>
    <property type="match status" value="1"/>
</dbReference>
<dbReference type="Proteomes" id="UP001187343">
    <property type="component" value="Unassembled WGS sequence"/>
</dbReference>
<evidence type="ECO:0000259" key="10">
    <source>
        <dbReference type="PROSITE" id="PS50279"/>
    </source>
</evidence>
<reference evidence="12" key="1">
    <citation type="submission" date="2023-08" db="EMBL/GenBank/DDBJ databases">
        <title>Chromosome-level Genome Assembly of mud carp (Cirrhinus molitorella).</title>
        <authorList>
            <person name="Liu H."/>
        </authorList>
    </citation>
    <scope>NUCLEOTIDE SEQUENCE</scope>
    <source>
        <strain evidence="12">Prfri</strain>
        <tissue evidence="12">Muscle</tissue>
    </source>
</reference>
<feature type="compositionally biased region" description="Low complexity" evidence="7">
    <location>
        <begin position="1530"/>
        <end position="1543"/>
    </location>
</feature>
<dbReference type="Pfam" id="PF00092">
    <property type="entry name" value="VWA"/>
    <property type="match status" value="2"/>
</dbReference>
<keyword evidence="4" id="KW-0677">Repeat</keyword>
<feature type="compositionally biased region" description="Basic and acidic residues" evidence="7">
    <location>
        <begin position="2627"/>
        <end position="2648"/>
    </location>
</feature>
<feature type="compositionally biased region" description="Pro residues" evidence="7">
    <location>
        <begin position="2040"/>
        <end position="2050"/>
    </location>
</feature>
<feature type="compositionally biased region" description="Gly residues" evidence="7">
    <location>
        <begin position="1630"/>
        <end position="1639"/>
    </location>
</feature>
<evidence type="ECO:0000256" key="7">
    <source>
        <dbReference type="SAM" id="MobiDB-lite"/>
    </source>
</evidence>
<feature type="domain" description="BPTI/Kunitz inhibitor" evidence="10">
    <location>
        <begin position="3057"/>
        <end position="3102"/>
    </location>
</feature>
<keyword evidence="3 8" id="KW-0732">Signal</keyword>
<feature type="compositionally biased region" description="Low complexity" evidence="7">
    <location>
        <begin position="1620"/>
        <end position="1629"/>
    </location>
</feature>
<dbReference type="Pfam" id="PF01391">
    <property type="entry name" value="Collagen"/>
    <property type="match status" value="12"/>
</dbReference>
<evidence type="ECO:0000313" key="13">
    <source>
        <dbReference type="Proteomes" id="UP001187343"/>
    </source>
</evidence>
<feature type="domain" description="Fibronectin type-III" evidence="11">
    <location>
        <begin position="771"/>
        <end position="860"/>
    </location>
</feature>
<feature type="compositionally biased region" description="Basic and acidic residues" evidence="7">
    <location>
        <begin position="2688"/>
        <end position="2699"/>
    </location>
</feature>
<feature type="domain" description="VWFA" evidence="9">
    <location>
        <begin position="34"/>
        <end position="206"/>
    </location>
</feature>
<dbReference type="PROSITE" id="PS50279">
    <property type="entry name" value="BPTI_KUNITZ_2"/>
    <property type="match status" value="1"/>
</dbReference>
<dbReference type="Gene3D" id="4.10.410.10">
    <property type="entry name" value="Pancreatic trypsin inhibitor Kunitz domain"/>
    <property type="match status" value="1"/>
</dbReference>
<dbReference type="SMART" id="SM00327">
    <property type="entry name" value="VWA"/>
    <property type="match status" value="1"/>
</dbReference>
<feature type="compositionally biased region" description="Basic and acidic residues" evidence="7">
    <location>
        <begin position="1920"/>
        <end position="1929"/>
    </location>
</feature>
<name>A0AA88PVZ5_9TELE</name>
<dbReference type="GO" id="GO:0004867">
    <property type="term" value="F:serine-type endopeptidase inhibitor activity"/>
    <property type="evidence" value="ECO:0007669"/>
    <property type="project" value="InterPro"/>
</dbReference>
<dbReference type="FunFam" id="3.40.50.410:FF:000004">
    <property type="entry name" value="collagen alpha-6(VI) chain"/>
    <property type="match status" value="1"/>
</dbReference>
<dbReference type="CDD" id="cd22627">
    <property type="entry name" value="Kunitz_collagen_alpha1_VII"/>
    <property type="match status" value="1"/>
</dbReference>
<dbReference type="InterPro" id="IPR050938">
    <property type="entry name" value="Collagen_Structural_Proteins"/>
</dbReference>
<feature type="compositionally biased region" description="Basic and acidic residues" evidence="7">
    <location>
        <begin position="1676"/>
        <end position="1689"/>
    </location>
</feature>
<gene>
    <name evidence="12" type="ORF">Q8A67_014741</name>
</gene>